<proteinExistence type="predicted"/>
<evidence type="ECO:0000313" key="2">
    <source>
        <dbReference type="Proteomes" id="UP001162992"/>
    </source>
</evidence>
<organism evidence="1 2">
    <name type="scientific">Diphasiastrum complanatum</name>
    <name type="common">Issler's clubmoss</name>
    <name type="synonym">Lycopodium complanatum</name>
    <dbReference type="NCBI Taxonomy" id="34168"/>
    <lineage>
        <taxon>Eukaryota</taxon>
        <taxon>Viridiplantae</taxon>
        <taxon>Streptophyta</taxon>
        <taxon>Embryophyta</taxon>
        <taxon>Tracheophyta</taxon>
        <taxon>Lycopodiopsida</taxon>
        <taxon>Lycopodiales</taxon>
        <taxon>Lycopodiaceae</taxon>
        <taxon>Lycopodioideae</taxon>
        <taxon>Diphasiastrum</taxon>
    </lineage>
</organism>
<protein>
    <submittedName>
        <fullName evidence="1">Uncharacterized protein</fullName>
    </submittedName>
</protein>
<dbReference type="Proteomes" id="UP001162992">
    <property type="component" value="Chromosome 14"/>
</dbReference>
<comment type="caution">
    <text evidence="1">The sequence shown here is derived from an EMBL/GenBank/DDBJ whole genome shotgun (WGS) entry which is preliminary data.</text>
</comment>
<keyword evidence="2" id="KW-1185">Reference proteome</keyword>
<accession>A0ACC2BQY7</accession>
<evidence type="ECO:0000313" key="1">
    <source>
        <dbReference type="EMBL" id="KAJ7532184.1"/>
    </source>
</evidence>
<reference evidence="2" key="1">
    <citation type="journal article" date="2024" name="Proc. Natl. Acad. Sci. U.S.A.">
        <title>Extraordinary preservation of gene collinearity over three hundred million years revealed in homosporous lycophytes.</title>
        <authorList>
            <person name="Li C."/>
            <person name="Wickell D."/>
            <person name="Kuo L.Y."/>
            <person name="Chen X."/>
            <person name="Nie B."/>
            <person name="Liao X."/>
            <person name="Peng D."/>
            <person name="Ji J."/>
            <person name="Jenkins J."/>
            <person name="Williams M."/>
            <person name="Shu S."/>
            <person name="Plott C."/>
            <person name="Barry K."/>
            <person name="Rajasekar S."/>
            <person name="Grimwood J."/>
            <person name="Han X."/>
            <person name="Sun S."/>
            <person name="Hou Z."/>
            <person name="He W."/>
            <person name="Dai G."/>
            <person name="Sun C."/>
            <person name="Schmutz J."/>
            <person name="Leebens-Mack J.H."/>
            <person name="Li F.W."/>
            <person name="Wang L."/>
        </authorList>
    </citation>
    <scope>NUCLEOTIDE SEQUENCE [LARGE SCALE GENOMIC DNA]</scope>
    <source>
        <strain evidence="2">cv. PW_Plant_1</strain>
    </source>
</reference>
<sequence length="213" mass="23673">MRAIYVTPSAGQPFSFIACNSLQASCTDHQYLQRLYFEITIYITPVQHNVSAMAVSCNWSGMHLQVGEAAKRSMVAPIADCLRAQGVKGPPFFPIVGNQPELVRLLAEAGSKPMKSSSNEIVPRILPHYTKWSKIYGETLIYTFGSEVRLTTINPELIKEILGNKLGHFPNVTGTPAIRDLFGDGLSMSNGQKWGHQRRILNSGFHVDKLKVW</sequence>
<gene>
    <name evidence="1" type="ORF">O6H91_14G075100</name>
</gene>
<dbReference type="EMBL" id="CM055105">
    <property type="protein sequence ID" value="KAJ7532184.1"/>
    <property type="molecule type" value="Genomic_DNA"/>
</dbReference>
<name>A0ACC2BQY7_DIPCM</name>